<comment type="caution">
    <text evidence="2">The sequence shown here is derived from an EMBL/GenBank/DDBJ whole genome shotgun (WGS) entry which is preliminary data.</text>
</comment>
<reference evidence="2" key="1">
    <citation type="journal article" date="2023" name="Mol. Ecol. Resour.">
        <title>Chromosome-level genome assembly of a triploid poplar Populus alba 'Berolinensis'.</title>
        <authorList>
            <person name="Chen S."/>
            <person name="Yu Y."/>
            <person name="Wang X."/>
            <person name="Wang S."/>
            <person name="Zhang T."/>
            <person name="Zhou Y."/>
            <person name="He R."/>
            <person name="Meng N."/>
            <person name="Wang Y."/>
            <person name="Liu W."/>
            <person name="Liu Z."/>
            <person name="Liu J."/>
            <person name="Guo Q."/>
            <person name="Huang H."/>
            <person name="Sederoff R.R."/>
            <person name="Wang G."/>
            <person name="Qu G."/>
            <person name="Chen S."/>
        </authorList>
    </citation>
    <scope>NUCLEOTIDE SEQUENCE</scope>
    <source>
        <strain evidence="2">SC-2020</strain>
    </source>
</reference>
<evidence type="ECO:0000313" key="3">
    <source>
        <dbReference type="Proteomes" id="UP001164929"/>
    </source>
</evidence>
<dbReference type="AlphaFoldDB" id="A0AAD6Q1D0"/>
<proteinExistence type="predicted"/>
<accession>A0AAD6Q1D0</accession>
<evidence type="ECO:0000256" key="1">
    <source>
        <dbReference type="SAM" id="Coils"/>
    </source>
</evidence>
<dbReference type="Proteomes" id="UP001164929">
    <property type="component" value="Chromosome 13"/>
</dbReference>
<protein>
    <submittedName>
        <fullName evidence="2">Uncharacterized protein</fullName>
    </submittedName>
</protein>
<gene>
    <name evidence="2" type="ORF">NC653_031434</name>
</gene>
<evidence type="ECO:0000313" key="2">
    <source>
        <dbReference type="EMBL" id="KAJ6975594.1"/>
    </source>
</evidence>
<keyword evidence="1" id="KW-0175">Coiled coil</keyword>
<feature type="coiled-coil region" evidence="1">
    <location>
        <begin position="64"/>
        <end position="91"/>
    </location>
</feature>
<dbReference type="EMBL" id="JAQIZT010000013">
    <property type="protein sequence ID" value="KAJ6975594.1"/>
    <property type="molecule type" value="Genomic_DNA"/>
</dbReference>
<keyword evidence="3" id="KW-1185">Reference proteome</keyword>
<organism evidence="2 3">
    <name type="scientific">Populus alba x Populus x berolinensis</name>
    <dbReference type="NCBI Taxonomy" id="444605"/>
    <lineage>
        <taxon>Eukaryota</taxon>
        <taxon>Viridiplantae</taxon>
        <taxon>Streptophyta</taxon>
        <taxon>Embryophyta</taxon>
        <taxon>Tracheophyta</taxon>
        <taxon>Spermatophyta</taxon>
        <taxon>Magnoliopsida</taxon>
        <taxon>eudicotyledons</taxon>
        <taxon>Gunneridae</taxon>
        <taxon>Pentapetalae</taxon>
        <taxon>rosids</taxon>
        <taxon>fabids</taxon>
        <taxon>Malpighiales</taxon>
        <taxon>Salicaceae</taxon>
        <taxon>Saliceae</taxon>
        <taxon>Populus</taxon>
    </lineage>
</organism>
<name>A0AAD6Q1D0_9ROSI</name>
<sequence length="99" mass="11593">MAIKSDNEVLSLDDESDLSYYKLHDVHESLYNEFKRPCHKYNSLKKSHACLLVEKDVLEKKACIIIDSDKVNQLEKENKALKEKNGQVEYHISKVHSRF</sequence>